<evidence type="ECO:0000313" key="3">
    <source>
        <dbReference type="Proteomes" id="UP001205998"/>
    </source>
</evidence>
<evidence type="ECO:0000313" key="2">
    <source>
        <dbReference type="EMBL" id="KAI5628760.1"/>
    </source>
</evidence>
<dbReference type="PROSITE" id="PS50294">
    <property type="entry name" value="WD_REPEATS_REGION"/>
    <property type="match status" value="1"/>
</dbReference>
<sequence length="68" mass="6904">MTPVRTIAFSPDGLALVSGGVGGLLNIWSLRDGSVLQTVVAGSGAIQSTGWIPDIGVAVCSNRSKVIH</sequence>
<dbReference type="Gene3D" id="2.130.10.10">
    <property type="entry name" value="YVTN repeat-like/Quinoprotein amine dehydrogenase"/>
    <property type="match status" value="1"/>
</dbReference>
<dbReference type="PROSITE" id="PS50082">
    <property type="entry name" value="WD_REPEATS_2"/>
    <property type="match status" value="1"/>
</dbReference>
<evidence type="ECO:0000256" key="1">
    <source>
        <dbReference type="PROSITE-ProRule" id="PRU00221"/>
    </source>
</evidence>
<name>A0AAD5B7X6_SILAS</name>
<proteinExistence type="predicted"/>
<protein>
    <submittedName>
        <fullName evidence="2">E3 ubiquitin-protein ligase HERC1 isoform X3</fullName>
    </submittedName>
</protein>
<accession>A0AAD5B7X6</accession>
<dbReference type="InterPro" id="IPR036322">
    <property type="entry name" value="WD40_repeat_dom_sf"/>
</dbReference>
<dbReference type="EMBL" id="MU542849">
    <property type="protein sequence ID" value="KAI5628760.1"/>
    <property type="molecule type" value="Genomic_DNA"/>
</dbReference>
<feature type="repeat" description="WD" evidence="1">
    <location>
        <begin position="1"/>
        <end position="38"/>
    </location>
</feature>
<comment type="caution">
    <text evidence="2">The sequence shown here is derived from an EMBL/GenBank/DDBJ whole genome shotgun (WGS) entry which is preliminary data.</text>
</comment>
<reference evidence="2" key="1">
    <citation type="submission" date="2018-07" db="EMBL/GenBank/DDBJ databases">
        <title>Comparative genomics of catfishes provides insights into carnivory and benthic adaptation.</title>
        <authorList>
            <person name="Zhang Y."/>
            <person name="Wang D."/>
            <person name="Peng Z."/>
            <person name="Zheng S."/>
            <person name="Shao F."/>
            <person name="Tao W."/>
        </authorList>
    </citation>
    <scope>NUCLEOTIDE SEQUENCE</scope>
    <source>
        <strain evidence="2">Chongqing</strain>
    </source>
</reference>
<keyword evidence="3" id="KW-1185">Reference proteome</keyword>
<organism evidence="2 3">
    <name type="scientific">Silurus asotus</name>
    <name type="common">Amur catfish</name>
    <name type="synonym">Parasilurus asotus</name>
    <dbReference type="NCBI Taxonomy" id="30991"/>
    <lineage>
        <taxon>Eukaryota</taxon>
        <taxon>Metazoa</taxon>
        <taxon>Chordata</taxon>
        <taxon>Craniata</taxon>
        <taxon>Vertebrata</taxon>
        <taxon>Euteleostomi</taxon>
        <taxon>Actinopterygii</taxon>
        <taxon>Neopterygii</taxon>
        <taxon>Teleostei</taxon>
        <taxon>Ostariophysi</taxon>
        <taxon>Siluriformes</taxon>
        <taxon>Siluridae</taxon>
        <taxon>Silurus</taxon>
    </lineage>
</organism>
<dbReference type="InterPro" id="IPR001680">
    <property type="entry name" value="WD40_rpt"/>
</dbReference>
<dbReference type="InterPro" id="IPR015943">
    <property type="entry name" value="WD40/YVTN_repeat-like_dom_sf"/>
</dbReference>
<dbReference type="Proteomes" id="UP001205998">
    <property type="component" value="Unassembled WGS sequence"/>
</dbReference>
<dbReference type="SUPFAM" id="SSF50978">
    <property type="entry name" value="WD40 repeat-like"/>
    <property type="match status" value="1"/>
</dbReference>
<dbReference type="AlphaFoldDB" id="A0AAD5B7X6"/>
<gene>
    <name evidence="2" type="ORF">C0J50_12765</name>
</gene>
<keyword evidence="1" id="KW-0853">WD repeat</keyword>